<reference evidence="3 4" key="1">
    <citation type="submission" date="2022-05" db="EMBL/GenBank/DDBJ databases">
        <title>Chromosome-level reference genomes for two strains of Caenorhabditis briggsae: an improved platform for comparative genomics.</title>
        <authorList>
            <person name="Stevens L."/>
            <person name="Andersen E.C."/>
        </authorList>
    </citation>
    <scope>NUCLEOTIDE SEQUENCE [LARGE SCALE GENOMIC DNA]</scope>
    <source>
        <strain evidence="3">QX1410_ONT</strain>
        <tissue evidence="3">Whole-organism</tissue>
    </source>
</reference>
<keyword evidence="2" id="KW-0812">Transmembrane</keyword>
<keyword evidence="2" id="KW-0472">Membrane</keyword>
<feature type="compositionally biased region" description="Basic residues" evidence="1">
    <location>
        <begin position="494"/>
        <end position="506"/>
    </location>
</feature>
<feature type="region of interest" description="Disordered" evidence="1">
    <location>
        <begin position="1"/>
        <end position="116"/>
    </location>
</feature>
<evidence type="ECO:0000256" key="2">
    <source>
        <dbReference type="SAM" id="Phobius"/>
    </source>
</evidence>
<keyword evidence="2" id="KW-1133">Transmembrane helix</keyword>
<protein>
    <submittedName>
        <fullName evidence="3">Uncharacterized protein</fullName>
    </submittedName>
</protein>
<proteinExistence type="predicted"/>
<sequence length="506" mass="58793">MSRRIRRDSETSTDSWSLVEEDRLEDDFSLNSTDNELETEPIIEEPLTSDEEEDTASEKSLDSESEDSEDSEVSDIEEEVEEGQEALEDVSEVSESEDSEISGSEDSEEEADDVASQVSELLVINEEEEAREAALMCKEDENWMLEELEEDHASQARRSCRLLLAFSLFLMVFPLADIVTSWVLTYQNHRSINLPEHSRLIFESYSPQSYNAEKKSFVWKASDAEEEERKWRRNQKTERNNLHLLKRFLTPSSEETTKPAQLTRTVDVMEFLTNSTYYWKKQSEEELEDNREILMKKLEEEFEEEYREALKDFVDSVQKWKWIISNATANLQNSKSCRALAPIPPAPFTPRRIQKRQLPRHQPCFVHVNQSKWTCQKNLPSVIYEIPKKSFGKIPNFTILPRGVAYSKKQRGYGRSGGQKEQYEVCGKKASQSMRNTVSKPTDTCHSRQLSKFSPRRKHIAYKAPLPCKITAYKPTMPKKSFKPSTSSDDWLQKRSHHRAQLRTRA</sequence>
<dbReference type="AlphaFoldDB" id="A0AAE9AJL9"/>
<feature type="compositionally biased region" description="Acidic residues" evidence="1">
    <location>
        <begin position="63"/>
        <end position="113"/>
    </location>
</feature>
<evidence type="ECO:0000256" key="1">
    <source>
        <dbReference type="SAM" id="MobiDB-lite"/>
    </source>
</evidence>
<evidence type="ECO:0000313" key="4">
    <source>
        <dbReference type="Proteomes" id="UP000827892"/>
    </source>
</evidence>
<name>A0AAE9AJL9_CAEBR</name>
<feature type="region of interest" description="Disordered" evidence="1">
    <location>
        <begin position="475"/>
        <end position="506"/>
    </location>
</feature>
<organism evidence="3 4">
    <name type="scientific">Caenorhabditis briggsae</name>
    <dbReference type="NCBI Taxonomy" id="6238"/>
    <lineage>
        <taxon>Eukaryota</taxon>
        <taxon>Metazoa</taxon>
        <taxon>Ecdysozoa</taxon>
        <taxon>Nematoda</taxon>
        <taxon>Chromadorea</taxon>
        <taxon>Rhabditida</taxon>
        <taxon>Rhabditina</taxon>
        <taxon>Rhabditomorpha</taxon>
        <taxon>Rhabditoidea</taxon>
        <taxon>Rhabditidae</taxon>
        <taxon>Peloderinae</taxon>
        <taxon>Caenorhabditis</taxon>
    </lineage>
</organism>
<feature type="compositionally biased region" description="Acidic residues" evidence="1">
    <location>
        <begin position="35"/>
        <end position="55"/>
    </location>
</feature>
<accession>A0AAE9AJL9</accession>
<gene>
    <name evidence="3" type="ORF">L3Y34_005570</name>
</gene>
<feature type="transmembrane region" description="Helical" evidence="2">
    <location>
        <begin position="162"/>
        <end position="184"/>
    </location>
</feature>
<dbReference type="EMBL" id="CP090894">
    <property type="protein sequence ID" value="ULT97821.1"/>
    <property type="molecule type" value="Genomic_DNA"/>
</dbReference>
<evidence type="ECO:0000313" key="3">
    <source>
        <dbReference type="EMBL" id="ULT97821.1"/>
    </source>
</evidence>
<dbReference type="Proteomes" id="UP000827892">
    <property type="component" value="Chromosome IV"/>
</dbReference>